<comment type="caution">
    <text evidence="10">The sequence shown here is derived from an EMBL/GenBank/DDBJ whole genome shotgun (WGS) entry which is preliminary data.</text>
</comment>
<dbReference type="InterPro" id="IPR050640">
    <property type="entry name" value="Bact_2-comp_sensor_kinase"/>
</dbReference>
<dbReference type="Pfam" id="PF02518">
    <property type="entry name" value="HATPase_c"/>
    <property type="match status" value="1"/>
</dbReference>
<evidence type="ECO:0000256" key="3">
    <source>
        <dbReference type="ARBA" id="ARBA00022553"/>
    </source>
</evidence>
<organism evidence="10 11">
    <name type="scientific">Paenibacillus woosongensis</name>
    <dbReference type="NCBI Taxonomy" id="307580"/>
    <lineage>
        <taxon>Bacteria</taxon>
        <taxon>Bacillati</taxon>
        <taxon>Bacillota</taxon>
        <taxon>Bacilli</taxon>
        <taxon>Bacillales</taxon>
        <taxon>Paenibacillaceae</taxon>
        <taxon>Paenibacillus</taxon>
    </lineage>
</organism>
<dbReference type="CDD" id="cd06225">
    <property type="entry name" value="HAMP"/>
    <property type="match status" value="1"/>
</dbReference>
<dbReference type="PROSITE" id="PS50885">
    <property type="entry name" value="HAMP"/>
    <property type="match status" value="1"/>
</dbReference>
<dbReference type="AlphaFoldDB" id="A0A7X2Z337"/>
<evidence type="ECO:0000256" key="7">
    <source>
        <dbReference type="SAM" id="Coils"/>
    </source>
</evidence>
<dbReference type="SUPFAM" id="SSF55874">
    <property type="entry name" value="ATPase domain of HSP90 chaperone/DNA topoisomerase II/histidine kinase"/>
    <property type="match status" value="1"/>
</dbReference>
<dbReference type="Gene3D" id="6.10.340.10">
    <property type="match status" value="1"/>
</dbReference>
<dbReference type="GO" id="GO:0000155">
    <property type="term" value="F:phosphorelay sensor kinase activity"/>
    <property type="evidence" value="ECO:0007669"/>
    <property type="project" value="InterPro"/>
</dbReference>
<keyword evidence="3" id="KW-0597">Phosphoprotein</keyword>
<evidence type="ECO:0000256" key="4">
    <source>
        <dbReference type="ARBA" id="ARBA00022679"/>
    </source>
</evidence>
<dbReference type="EMBL" id="WNZW01000007">
    <property type="protein sequence ID" value="MUG46711.1"/>
    <property type="molecule type" value="Genomic_DNA"/>
</dbReference>
<dbReference type="InterPro" id="IPR003594">
    <property type="entry name" value="HATPase_dom"/>
</dbReference>
<evidence type="ECO:0000256" key="6">
    <source>
        <dbReference type="ARBA" id="ARBA00023136"/>
    </source>
</evidence>
<dbReference type="Gene3D" id="3.30.565.10">
    <property type="entry name" value="Histidine kinase-like ATPase, C-terminal domain"/>
    <property type="match status" value="1"/>
</dbReference>
<dbReference type="Pfam" id="PF00672">
    <property type="entry name" value="HAMP"/>
    <property type="match status" value="1"/>
</dbReference>
<dbReference type="SMART" id="SM00304">
    <property type="entry name" value="HAMP"/>
    <property type="match status" value="1"/>
</dbReference>
<dbReference type="SUPFAM" id="SSF158472">
    <property type="entry name" value="HAMP domain-like"/>
    <property type="match status" value="1"/>
</dbReference>
<dbReference type="InterPro" id="IPR003660">
    <property type="entry name" value="HAMP_dom"/>
</dbReference>
<accession>A0A7X2Z337</accession>
<keyword evidence="4" id="KW-0808">Transferase</keyword>
<evidence type="ECO:0000256" key="2">
    <source>
        <dbReference type="ARBA" id="ARBA00022475"/>
    </source>
</evidence>
<evidence type="ECO:0000256" key="8">
    <source>
        <dbReference type="SAM" id="Phobius"/>
    </source>
</evidence>
<evidence type="ECO:0000313" key="11">
    <source>
        <dbReference type="Proteomes" id="UP000447876"/>
    </source>
</evidence>
<evidence type="ECO:0000259" key="9">
    <source>
        <dbReference type="PROSITE" id="PS50885"/>
    </source>
</evidence>
<feature type="domain" description="HAMP" evidence="9">
    <location>
        <begin position="305"/>
        <end position="357"/>
    </location>
</feature>
<reference evidence="10 11" key="1">
    <citation type="submission" date="2019-11" db="EMBL/GenBank/DDBJ databases">
        <title>Draft genome sequences of five Paenibacillus species of dairy origin.</title>
        <authorList>
            <person name="Olajide A.M."/>
            <person name="Chen S."/>
            <person name="Lapointe G."/>
        </authorList>
    </citation>
    <scope>NUCLEOTIDE SEQUENCE [LARGE SCALE GENOMIC DNA]</scope>
    <source>
        <strain evidence="10 11">12CR55</strain>
    </source>
</reference>
<keyword evidence="7" id="KW-0175">Coiled coil</keyword>
<sequence length="581" mass="67076">MMMGSKRGRKKFKFTLSLKFSIVLFVLLSIAVALNGRSYRVSIHVIESDIQNSYYEQLQFFLVQLDNQVNNLAANLLQLEEDSIMKQYINTTAPEDLFDFNMLRSNMYERIKLQSVSSNWPMEISVFLKSKEEVISTRPDVVYEELASIPKVDLSKGLWNYEPGQGNSENYFTMVRLAPGYAIIARFSDTYIHDMINKFQQNSNRHTMLYHPKFGFIGTPPSDLGEWKEQLDWNSLQEPGNRILNFKEHRLLLNYAPVGSLDWVMIDLVPLEKVVLPVKESSQFFILGIVAMLAVGVIITALIYRQIQYPINELVVKLQDIRSGNFSSRLQAKHRDEFQDVFSGFNDMAERIQELIEKVYEEKLRLKEAELKQLQSQINPHFLYNCLFYIKNMAKLGEDEQVVAMALNLGEYYRYTTRLENPLTTVREEVNFLKNYLNIHCFRKPMSYEVHISEDLMEISIPRLFIQPLVENAIIHGIEKSDQEGKIRIQGFFISGGFVITVEDSGDGLEPDKLEKLREKMSLPLTPETGCGLWNTCQRVMNLYAPGSGLEFDRSGLGGLRVSIRCMTKQQEEPNVKFADC</sequence>
<evidence type="ECO:0000256" key="1">
    <source>
        <dbReference type="ARBA" id="ARBA00004651"/>
    </source>
</evidence>
<dbReference type="InterPro" id="IPR036890">
    <property type="entry name" value="HATPase_C_sf"/>
</dbReference>
<dbReference type="Pfam" id="PF06580">
    <property type="entry name" value="His_kinase"/>
    <property type="match status" value="1"/>
</dbReference>
<proteinExistence type="predicted"/>
<feature type="transmembrane region" description="Helical" evidence="8">
    <location>
        <begin position="284"/>
        <end position="304"/>
    </location>
</feature>
<evidence type="ECO:0000256" key="5">
    <source>
        <dbReference type="ARBA" id="ARBA00022777"/>
    </source>
</evidence>
<keyword evidence="8" id="KW-1133">Transmembrane helix</keyword>
<keyword evidence="5" id="KW-0418">Kinase</keyword>
<keyword evidence="6 8" id="KW-0472">Membrane</keyword>
<dbReference type="Proteomes" id="UP000447876">
    <property type="component" value="Unassembled WGS sequence"/>
</dbReference>
<name>A0A7X2Z337_9BACL</name>
<dbReference type="PANTHER" id="PTHR34220:SF7">
    <property type="entry name" value="SENSOR HISTIDINE KINASE YPDA"/>
    <property type="match status" value="1"/>
</dbReference>
<evidence type="ECO:0000313" key="10">
    <source>
        <dbReference type="EMBL" id="MUG46711.1"/>
    </source>
</evidence>
<dbReference type="PANTHER" id="PTHR34220">
    <property type="entry name" value="SENSOR HISTIDINE KINASE YPDA"/>
    <property type="match status" value="1"/>
</dbReference>
<dbReference type="OrthoDB" id="2521939at2"/>
<comment type="subcellular location">
    <subcellularLocation>
        <location evidence="1">Cell membrane</location>
        <topology evidence="1">Multi-pass membrane protein</topology>
    </subcellularLocation>
</comment>
<feature type="coiled-coil region" evidence="7">
    <location>
        <begin position="349"/>
        <end position="377"/>
    </location>
</feature>
<dbReference type="InterPro" id="IPR010559">
    <property type="entry name" value="Sig_transdc_His_kin_internal"/>
</dbReference>
<dbReference type="GO" id="GO:0005886">
    <property type="term" value="C:plasma membrane"/>
    <property type="evidence" value="ECO:0007669"/>
    <property type="project" value="UniProtKB-SubCell"/>
</dbReference>
<keyword evidence="2" id="KW-1003">Cell membrane</keyword>
<keyword evidence="8" id="KW-0812">Transmembrane</keyword>
<gene>
    <name evidence="10" type="ORF">GNP95_17120</name>
</gene>
<protein>
    <submittedName>
        <fullName evidence="10">HAMP domain-containing protein</fullName>
    </submittedName>
</protein>